<evidence type="ECO:0000313" key="3">
    <source>
        <dbReference type="Proteomes" id="UP000694408"/>
    </source>
</evidence>
<evidence type="ECO:0000313" key="2">
    <source>
        <dbReference type="Ensembl" id="ENSJHYP00000004443.1"/>
    </source>
</evidence>
<dbReference type="InterPro" id="IPR046341">
    <property type="entry name" value="SET_dom_sf"/>
</dbReference>
<dbReference type="Pfam" id="PF00856">
    <property type="entry name" value="SET"/>
    <property type="match status" value="1"/>
</dbReference>
<dbReference type="CDD" id="cd19177">
    <property type="entry name" value="SET_SETD4"/>
    <property type="match status" value="1"/>
</dbReference>
<feature type="domain" description="SET" evidence="1">
    <location>
        <begin position="42"/>
        <end position="272"/>
    </location>
</feature>
<dbReference type="Gene3D" id="3.90.1410.10">
    <property type="entry name" value="set domain protein methyltransferase, domain 1"/>
    <property type="match status" value="1"/>
</dbReference>
<protein>
    <submittedName>
        <fullName evidence="2">SET domain containing 4</fullName>
    </submittedName>
</protein>
<dbReference type="InterPro" id="IPR050600">
    <property type="entry name" value="SETD3_SETD6_MTase"/>
</dbReference>
<dbReference type="PANTHER" id="PTHR13271">
    <property type="entry name" value="UNCHARACTERIZED PUTATIVE METHYLTRANSFERASE"/>
    <property type="match status" value="1"/>
</dbReference>
<dbReference type="PANTHER" id="PTHR13271:SF151">
    <property type="entry name" value="SET DOMAIN-CONTAINING PROTEIN 4"/>
    <property type="match status" value="1"/>
</dbReference>
<proteinExistence type="predicted"/>
<sequence length="412" mass="46921">MKKSRGRTGRKRRRKHLKSFMDGVSCSHKLEYIKLKKWLKERGFEDSNLRPAEFWGTGRGLMTTKALRAGDVIISLPEKCLLTTSTVLSSCLRGHIESWKPPVSPLLALCTFLIAEKHAGHKSPWKPYLDVLPSTYTCPACLEPDVINLLPNPLKQKAQEQKMMIQELFRSSRAFFSSLQPLFAESTGSIFNFSALQWAWCTVNTRTIYMKHPHRHCFSLEPDVYALAPYLDLLNHSPNVQVKAGFNEQTRSYEIWTNSQCKKYQEVLICYGPHDNQRLLLEYGFVAKDNPHSSVYVSADTLLKYFSPLDKQRKAKVSILKDHGFLDACWKRILLGGVSSARNEQQALAAAAKICQCLIEETQHVLVQISQLKKDKENLKTHLALVEMLRSEDLKILQKSAEILCNLNLATA</sequence>
<dbReference type="GO" id="GO:0016279">
    <property type="term" value="F:protein-lysine N-methyltransferase activity"/>
    <property type="evidence" value="ECO:0007669"/>
    <property type="project" value="InterPro"/>
</dbReference>
<reference evidence="2" key="1">
    <citation type="submission" date="2025-08" db="UniProtKB">
        <authorList>
            <consortium name="Ensembl"/>
        </authorList>
    </citation>
    <scope>IDENTIFICATION</scope>
</reference>
<dbReference type="Proteomes" id="UP000694408">
    <property type="component" value="Unplaced"/>
</dbReference>
<name>A0A8C5IM77_JUNHY</name>
<keyword evidence="3" id="KW-1185">Reference proteome</keyword>
<accession>A0A8C5IM77</accession>
<evidence type="ECO:0000259" key="1">
    <source>
        <dbReference type="PROSITE" id="PS50280"/>
    </source>
</evidence>
<dbReference type="Ensembl" id="ENSJHYT00000005481.1">
    <property type="protein sequence ID" value="ENSJHYP00000004443.1"/>
    <property type="gene ID" value="ENSJHYG00000003660.1"/>
</dbReference>
<dbReference type="FunFam" id="3.90.1410.10:FF:000002">
    <property type="entry name" value="SET domain-containing protein 4 isoform X1"/>
    <property type="match status" value="1"/>
</dbReference>
<dbReference type="PIRSF" id="PIRSF027158">
    <property type="entry name" value="Lys_MTase_YDR198C_prd"/>
    <property type="match status" value="1"/>
</dbReference>
<dbReference type="PROSITE" id="PS50280">
    <property type="entry name" value="SET"/>
    <property type="match status" value="1"/>
</dbReference>
<dbReference type="InterPro" id="IPR044429">
    <property type="entry name" value="SETD4_SET"/>
</dbReference>
<dbReference type="InterPro" id="IPR001214">
    <property type="entry name" value="SET_dom"/>
</dbReference>
<dbReference type="OMA" id="ISHMKDE"/>
<dbReference type="InterPro" id="IPR016852">
    <property type="entry name" value="SET_MeTrfase"/>
</dbReference>
<dbReference type="SUPFAM" id="SSF82199">
    <property type="entry name" value="SET domain"/>
    <property type="match status" value="1"/>
</dbReference>
<reference evidence="2" key="2">
    <citation type="submission" date="2025-09" db="UniProtKB">
        <authorList>
            <consortium name="Ensembl"/>
        </authorList>
    </citation>
    <scope>IDENTIFICATION</scope>
</reference>
<organism evidence="2 3">
    <name type="scientific">Junco hyemalis</name>
    <name type="common">Dark-eyed junco</name>
    <dbReference type="NCBI Taxonomy" id="40217"/>
    <lineage>
        <taxon>Eukaryota</taxon>
        <taxon>Metazoa</taxon>
        <taxon>Chordata</taxon>
        <taxon>Craniata</taxon>
        <taxon>Vertebrata</taxon>
        <taxon>Euteleostomi</taxon>
        <taxon>Archelosauria</taxon>
        <taxon>Archosauria</taxon>
        <taxon>Dinosauria</taxon>
        <taxon>Saurischia</taxon>
        <taxon>Theropoda</taxon>
        <taxon>Coelurosauria</taxon>
        <taxon>Aves</taxon>
        <taxon>Neognathae</taxon>
        <taxon>Neoaves</taxon>
        <taxon>Telluraves</taxon>
        <taxon>Australaves</taxon>
        <taxon>Passeriformes</taxon>
        <taxon>Passerellidae</taxon>
        <taxon>Junco</taxon>
    </lineage>
</organism>
<dbReference type="AlphaFoldDB" id="A0A8C5IM77"/>